<sequence length="121" mass="12043">MAPLRSSPAPAGSVDLRGGSPAGPPPARTAPDAASPLPAGTPPPLKLDLNPSMRGSGLPSNPGSRGALNLMPPPPERKSKLADDMQKAGKGDCRTAHADKGLLGAIPLAQAALGGDADCKW</sequence>
<dbReference type="STRING" id="946333.A4W93_14050"/>
<evidence type="ECO:0000256" key="1">
    <source>
        <dbReference type="SAM" id="MobiDB-lite"/>
    </source>
</evidence>
<name>A0A1W6L9G5_9BURK</name>
<dbReference type="AlphaFoldDB" id="A0A1W6L9G5"/>
<organism evidence="2 3">
    <name type="scientific">Piscinibacter gummiphilus</name>
    <dbReference type="NCBI Taxonomy" id="946333"/>
    <lineage>
        <taxon>Bacteria</taxon>
        <taxon>Pseudomonadati</taxon>
        <taxon>Pseudomonadota</taxon>
        <taxon>Betaproteobacteria</taxon>
        <taxon>Burkholderiales</taxon>
        <taxon>Sphaerotilaceae</taxon>
        <taxon>Piscinibacter</taxon>
    </lineage>
</organism>
<dbReference type="EMBL" id="CP015118">
    <property type="protein sequence ID" value="ARN20929.1"/>
    <property type="molecule type" value="Genomic_DNA"/>
</dbReference>
<dbReference type="Proteomes" id="UP000193427">
    <property type="component" value="Chromosome"/>
</dbReference>
<feature type="region of interest" description="Disordered" evidence="1">
    <location>
        <begin position="1"/>
        <end position="93"/>
    </location>
</feature>
<evidence type="ECO:0000313" key="3">
    <source>
        <dbReference type="Proteomes" id="UP000193427"/>
    </source>
</evidence>
<protein>
    <submittedName>
        <fullName evidence="2">Uncharacterized protein</fullName>
    </submittedName>
</protein>
<proteinExistence type="predicted"/>
<gene>
    <name evidence="2" type="ORF">A4W93_14050</name>
</gene>
<keyword evidence="3" id="KW-1185">Reference proteome</keyword>
<feature type="compositionally biased region" description="Basic and acidic residues" evidence="1">
    <location>
        <begin position="75"/>
        <end position="93"/>
    </location>
</feature>
<evidence type="ECO:0000313" key="2">
    <source>
        <dbReference type="EMBL" id="ARN20929.1"/>
    </source>
</evidence>
<accession>A0A1W6L9G5</accession>
<dbReference type="KEGG" id="rgu:A4W93_14050"/>
<reference evidence="2 3" key="1">
    <citation type="submission" date="2016-04" db="EMBL/GenBank/DDBJ databases">
        <title>Complete genome sequence of natural rubber-degrading, novel Gram-negative bacterium, Rhizobacter gummiphilus strain NS21.</title>
        <authorList>
            <person name="Tabata M."/>
            <person name="Kasai D."/>
            <person name="Fukuda M."/>
        </authorList>
    </citation>
    <scope>NUCLEOTIDE SEQUENCE [LARGE SCALE GENOMIC DNA]</scope>
    <source>
        <strain evidence="2 3">NS21</strain>
    </source>
</reference>